<dbReference type="CDD" id="cd00303">
    <property type="entry name" value="retropepsin_like"/>
    <property type="match status" value="1"/>
</dbReference>
<organism evidence="1 2">
    <name type="scientific">Parasitella parasitica</name>
    <dbReference type="NCBI Taxonomy" id="35722"/>
    <lineage>
        <taxon>Eukaryota</taxon>
        <taxon>Fungi</taxon>
        <taxon>Fungi incertae sedis</taxon>
        <taxon>Mucoromycota</taxon>
        <taxon>Mucoromycotina</taxon>
        <taxon>Mucoromycetes</taxon>
        <taxon>Mucorales</taxon>
        <taxon>Mucorineae</taxon>
        <taxon>Mucoraceae</taxon>
        <taxon>Parasitella</taxon>
    </lineage>
</organism>
<protein>
    <recommendedName>
        <fullName evidence="3">Peptidase A2 domain-containing protein</fullName>
    </recommendedName>
</protein>
<name>A0A0B7MRW1_9FUNG</name>
<feature type="non-terminal residue" evidence="1">
    <location>
        <position position="1"/>
    </location>
</feature>
<dbReference type="AlphaFoldDB" id="A0A0B7MRW1"/>
<dbReference type="SUPFAM" id="SSF50630">
    <property type="entry name" value="Acid proteases"/>
    <property type="match status" value="1"/>
</dbReference>
<proteinExistence type="predicted"/>
<accession>A0A0B7MRW1</accession>
<gene>
    <name evidence="1" type="primary">PARPA_02094.1 scaffold 2813</name>
</gene>
<dbReference type="STRING" id="35722.A0A0B7MRW1"/>
<dbReference type="EMBL" id="LN720105">
    <property type="protein sequence ID" value="CEP08736.1"/>
    <property type="molecule type" value="Genomic_DNA"/>
</dbReference>
<dbReference type="Pfam" id="PF08284">
    <property type="entry name" value="RVP_2"/>
    <property type="match status" value="1"/>
</dbReference>
<dbReference type="OrthoDB" id="2449549at2759"/>
<evidence type="ECO:0008006" key="3">
    <source>
        <dbReference type="Google" id="ProtNLM"/>
    </source>
</evidence>
<keyword evidence="2" id="KW-1185">Reference proteome</keyword>
<sequence>ITLYHGDNEEDATNTRALLDSGAIHNFASLALVDYLRVPVEKFPTNERCVYRLADGSLYTCKAFCAITMRIDGTHHEETVVFRILETCSFPIILGMDWIKRHDPTIKFTTGTMTLNCLTKACIPINEDMQFTGVKRPFRVSPSTITVSSSLISSSPATISTPRTSSPSPLAVTSTSPADAILNNAIATPTISDDEHSASLITALLEQQLVHNTTTDEGWGELSADVVGNSWGVVFQPTLQLEPSNEELQTALFNQFIQERETMEQQNFIEEPYNINTIVVDPQGTEWMQPIFNHYGDNVDDALSIISLTMASWMFW</sequence>
<dbReference type="InterPro" id="IPR021109">
    <property type="entry name" value="Peptidase_aspartic_dom_sf"/>
</dbReference>
<reference evidence="1 2" key="1">
    <citation type="submission" date="2014-09" db="EMBL/GenBank/DDBJ databases">
        <authorList>
            <person name="Ellenberger Sabrina"/>
        </authorList>
    </citation>
    <scope>NUCLEOTIDE SEQUENCE [LARGE SCALE GENOMIC DNA]</scope>
    <source>
        <strain evidence="1 2">CBS 412.66</strain>
    </source>
</reference>
<feature type="non-terminal residue" evidence="1">
    <location>
        <position position="316"/>
    </location>
</feature>
<evidence type="ECO:0000313" key="1">
    <source>
        <dbReference type="EMBL" id="CEP08736.1"/>
    </source>
</evidence>
<dbReference type="Proteomes" id="UP000054107">
    <property type="component" value="Unassembled WGS sequence"/>
</dbReference>
<dbReference type="Gene3D" id="2.40.70.10">
    <property type="entry name" value="Acid Proteases"/>
    <property type="match status" value="1"/>
</dbReference>
<evidence type="ECO:0000313" key="2">
    <source>
        <dbReference type="Proteomes" id="UP000054107"/>
    </source>
</evidence>